<dbReference type="InterPro" id="IPR036291">
    <property type="entry name" value="NAD(P)-bd_dom_sf"/>
</dbReference>
<comment type="similarity">
    <text evidence="1">Belongs to the zinc-containing alcohol dehydrogenase family. Quinone oxidoreductase subfamily.</text>
</comment>
<evidence type="ECO:0000256" key="9">
    <source>
        <dbReference type="ARBA" id="ARBA00038963"/>
    </source>
</evidence>
<comment type="caution">
    <text evidence="13">The sequence shown here is derived from an EMBL/GenBank/DDBJ whole genome shotgun (WGS) entry which is preliminary data.</text>
</comment>
<dbReference type="InterPro" id="IPR020843">
    <property type="entry name" value="ER"/>
</dbReference>
<dbReference type="SUPFAM" id="SSF51735">
    <property type="entry name" value="NAD(P)-binding Rossmann-fold domains"/>
    <property type="match status" value="1"/>
</dbReference>
<evidence type="ECO:0000313" key="14">
    <source>
        <dbReference type="Proteomes" id="UP000245911"/>
    </source>
</evidence>
<dbReference type="RefSeq" id="WP_116557046.1">
    <property type="nucleotide sequence ID" value="NZ_QDKM01000001.1"/>
</dbReference>
<dbReference type="Gene3D" id="3.90.180.10">
    <property type="entry name" value="Medium-chain alcohol dehydrogenases, catalytic domain"/>
    <property type="match status" value="1"/>
</dbReference>
<organism evidence="13 14">
    <name type="scientific">Pararhodobacter oceanensis</name>
    <dbReference type="NCBI Taxonomy" id="2172121"/>
    <lineage>
        <taxon>Bacteria</taxon>
        <taxon>Pseudomonadati</taxon>
        <taxon>Pseudomonadota</taxon>
        <taxon>Alphaproteobacteria</taxon>
        <taxon>Rhodobacterales</taxon>
        <taxon>Paracoccaceae</taxon>
        <taxon>Pararhodobacter</taxon>
    </lineage>
</organism>
<evidence type="ECO:0000259" key="12">
    <source>
        <dbReference type="SMART" id="SM00829"/>
    </source>
</evidence>
<dbReference type="PANTHER" id="PTHR43981">
    <property type="entry name" value="ENOYL-[ACYL-CARRIER-PROTEIN] REDUCTASE, MITOCHONDRIAL"/>
    <property type="match status" value="1"/>
</dbReference>
<dbReference type="Gene3D" id="3.40.50.720">
    <property type="entry name" value="NAD(P)-binding Rossmann-like Domain"/>
    <property type="match status" value="1"/>
</dbReference>
<keyword evidence="4" id="KW-0521">NADP</keyword>
<dbReference type="OrthoDB" id="9787435at2"/>
<dbReference type="GO" id="GO:0141148">
    <property type="term" value="F:enoyl-[acyl-carrier-protein] reductase (NADPH) activity"/>
    <property type="evidence" value="ECO:0007669"/>
    <property type="project" value="UniProtKB-EC"/>
</dbReference>
<dbReference type="GO" id="GO:0006633">
    <property type="term" value="P:fatty acid biosynthetic process"/>
    <property type="evidence" value="ECO:0007669"/>
    <property type="project" value="UniProtKB-KW"/>
</dbReference>
<reference evidence="13 14" key="1">
    <citation type="submission" date="2018-04" db="EMBL/GenBank/DDBJ databases">
        <title>Pararhodobacter oceanense sp. nov., isolated from marine intertidal sediment.</title>
        <authorList>
            <person name="Wang X.-L."/>
            <person name="Du Z.-J."/>
        </authorList>
    </citation>
    <scope>NUCLEOTIDE SEQUENCE [LARGE SCALE GENOMIC DNA]</scope>
    <source>
        <strain evidence="13 14">AM505</strain>
    </source>
</reference>
<accession>A0A2T8HYW4</accession>
<keyword evidence="14" id="KW-1185">Reference proteome</keyword>
<evidence type="ECO:0000256" key="6">
    <source>
        <dbReference type="ARBA" id="ARBA00023002"/>
    </source>
</evidence>
<feature type="region of interest" description="Disordered" evidence="11">
    <location>
        <begin position="1"/>
        <end position="25"/>
    </location>
</feature>
<keyword evidence="6" id="KW-0560">Oxidoreductase</keyword>
<name>A0A2T8HYW4_9RHOB</name>
<evidence type="ECO:0000256" key="11">
    <source>
        <dbReference type="SAM" id="MobiDB-lite"/>
    </source>
</evidence>
<keyword evidence="7" id="KW-0443">Lipid metabolism</keyword>
<dbReference type="Proteomes" id="UP000245911">
    <property type="component" value="Unassembled WGS sequence"/>
</dbReference>
<evidence type="ECO:0000256" key="3">
    <source>
        <dbReference type="ARBA" id="ARBA00022832"/>
    </source>
</evidence>
<evidence type="ECO:0000256" key="8">
    <source>
        <dbReference type="ARBA" id="ARBA00023160"/>
    </source>
</evidence>
<evidence type="ECO:0000256" key="4">
    <source>
        <dbReference type="ARBA" id="ARBA00022857"/>
    </source>
</evidence>
<evidence type="ECO:0000256" key="2">
    <source>
        <dbReference type="ARBA" id="ARBA00022516"/>
    </source>
</evidence>
<keyword evidence="5" id="KW-0809">Transit peptide</keyword>
<evidence type="ECO:0000256" key="1">
    <source>
        <dbReference type="ARBA" id="ARBA00010371"/>
    </source>
</evidence>
<keyword evidence="8" id="KW-0275">Fatty acid biosynthesis</keyword>
<dbReference type="Pfam" id="PF08240">
    <property type="entry name" value="ADH_N"/>
    <property type="match status" value="1"/>
</dbReference>
<keyword evidence="2" id="KW-0444">Lipid biosynthesis</keyword>
<keyword evidence="3" id="KW-0276">Fatty acid metabolism</keyword>
<evidence type="ECO:0000313" key="13">
    <source>
        <dbReference type="EMBL" id="PVH30625.1"/>
    </source>
</evidence>
<evidence type="ECO:0000256" key="7">
    <source>
        <dbReference type="ARBA" id="ARBA00023098"/>
    </source>
</evidence>
<proteinExistence type="inferred from homology"/>
<dbReference type="InterPro" id="IPR051034">
    <property type="entry name" value="Mito_Enoyl-ACP_Reductase"/>
</dbReference>
<evidence type="ECO:0000256" key="5">
    <source>
        <dbReference type="ARBA" id="ARBA00022946"/>
    </source>
</evidence>
<dbReference type="SUPFAM" id="SSF50129">
    <property type="entry name" value="GroES-like"/>
    <property type="match status" value="1"/>
</dbReference>
<evidence type="ECO:0000256" key="10">
    <source>
        <dbReference type="ARBA" id="ARBA00048843"/>
    </source>
</evidence>
<protein>
    <recommendedName>
        <fullName evidence="9">enoyl-[acyl-carrier-protein] reductase</fullName>
        <ecNumber evidence="9">1.3.1.104</ecNumber>
    </recommendedName>
</protein>
<dbReference type="InterPro" id="IPR011032">
    <property type="entry name" value="GroES-like_sf"/>
</dbReference>
<dbReference type="PANTHER" id="PTHR43981:SF2">
    <property type="entry name" value="ENOYL-[ACYL-CARRIER-PROTEIN] REDUCTASE, MITOCHONDRIAL"/>
    <property type="match status" value="1"/>
</dbReference>
<dbReference type="InterPro" id="IPR013154">
    <property type="entry name" value="ADH-like_N"/>
</dbReference>
<feature type="domain" description="Enoyl reductase (ER)" evidence="12">
    <location>
        <begin position="24"/>
        <end position="341"/>
    </location>
</feature>
<dbReference type="EMBL" id="QDKM01000001">
    <property type="protein sequence ID" value="PVH30625.1"/>
    <property type="molecule type" value="Genomic_DNA"/>
</dbReference>
<dbReference type="EC" id="1.3.1.104" evidence="9"/>
<comment type="catalytic activity">
    <reaction evidence="10">
        <text>a 2,3-saturated acyl-[ACP] + NADP(+) = a (2E)-enoyl-[ACP] + NADPH + H(+)</text>
        <dbReference type="Rhea" id="RHEA:22564"/>
        <dbReference type="Rhea" id="RHEA-COMP:9925"/>
        <dbReference type="Rhea" id="RHEA-COMP:9926"/>
        <dbReference type="ChEBI" id="CHEBI:15378"/>
        <dbReference type="ChEBI" id="CHEBI:57783"/>
        <dbReference type="ChEBI" id="CHEBI:58349"/>
        <dbReference type="ChEBI" id="CHEBI:78784"/>
        <dbReference type="ChEBI" id="CHEBI:78785"/>
        <dbReference type="EC" id="1.3.1.104"/>
    </reaction>
</comment>
<dbReference type="SMART" id="SM00829">
    <property type="entry name" value="PKS_ER"/>
    <property type="match status" value="1"/>
</dbReference>
<gene>
    <name evidence="13" type="ORF">DDE20_03645</name>
</gene>
<sequence>MTHPTSTKALSLRDGGFASAPTPQTPESLAAHLDCTDVTLPAPAEGQVVIEVILAPVNPSDLFFIQGGYGQPRVQGQAAGFEGVGRVISGNGKAAEALIGQRVSFLGTGSGTWAQYAISDAALCIPLHDAVADADAAALIVNPLTAVALVERVKEAGSTSFIVNAAGSQLGRLILGLARDEGLAAIAVIRRSGVEDELRDLGAAEVITAADADAAAQTSAALKAHKPRVLLDAVGDQSTADLFFAMPSGARWISYGKMSDEAPRLTQMGQFIFMDKHIEGFWLSRWLPSAPPERRASVITKVQERFASGKWSTRVAAEVPLDQALDKVLPLLAQGAGKVLIKP</sequence>
<dbReference type="AlphaFoldDB" id="A0A2T8HYW4"/>